<proteinExistence type="predicted"/>
<dbReference type="Pfam" id="PF07505">
    <property type="entry name" value="DUF5131"/>
    <property type="match status" value="1"/>
</dbReference>
<gene>
    <name evidence="1" type="ORF">LCGC14_2862850</name>
</gene>
<dbReference type="AlphaFoldDB" id="A0A0F8YRW9"/>
<comment type="caution">
    <text evidence="1">The sequence shown here is derived from an EMBL/GenBank/DDBJ whole genome shotgun (WGS) entry which is preliminary data.</text>
</comment>
<organism evidence="1">
    <name type="scientific">marine sediment metagenome</name>
    <dbReference type="NCBI Taxonomy" id="412755"/>
    <lineage>
        <taxon>unclassified sequences</taxon>
        <taxon>metagenomes</taxon>
        <taxon>ecological metagenomes</taxon>
    </lineage>
</organism>
<evidence type="ECO:0008006" key="2">
    <source>
        <dbReference type="Google" id="ProtNLM"/>
    </source>
</evidence>
<sequence length="111" mass="12951">MSENSSIEWCHHTVNFWWGCRKVSDGCKFCYAERLSERFKKDCWGDSPRLFRVEKAVKECLAINRKAAKAGRRDIVFVNSMSDFFEPGIKMIAARNEAFETFAQCHNLTFL</sequence>
<reference evidence="1" key="1">
    <citation type="journal article" date="2015" name="Nature">
        <title>Complex archaea that bridge the gap between prokaryotes and eukaryotes.</title>
        <authorList>
            <person name="Spang A."/>
            <person name="Saw J.H."/>
            <person name="Jorgensen S.L."/>
            <person name="Zaremba-Niedzwiedzka K."/>
            <person name="Martijn J."/>
            <person name="Lind A.E."/>
            <person name="van Eijk R."/>
            <person name="Schleper C."/>
            <person name="Guy L."/>
            <person name="Ettema T.J."/>
        </authorList>
    </citation>
    <scope>NUCLEOTIDE SEQUENCE</scope>
</reference>
<feature type="non-terminal residue" evidence="1">
    <location>
        <position position="111"/>
    </location>
</feature>
<dbReference type="InterPro" id="IPR011101">
    <property type="entry name" value="DUF5131"/>
</dbReference>
<accession>A0A0F8YRW9</accession>
<protein>
    <recommendedName>
        <fullName evidence="2">DUF5131 family protein</fullName>
    </recommendedName>
</protein>
<evidence type="ECO:0000313" key="1">
    <source>
        <dbReference type="EMBL" id="KKK76520.1"/>
    </source>
</evidence>
<name>A0A0F8YRW9_9ZZZZ</name>
<dbReference type="EMBL" id="LAZR01055368">
    <property type="protein sequence ID" value="KKK76520.1"/>
    <property type="molecule type" value="Genomic_DNA"/>
</dbReference>